<dbReference type="InterPro" id="IPR039447">
    <property type="entry name" value="UreH-like_TM_dom"/>
</dbReference>
<reference evidence="3 4" key="1">
    <citation type="submission" date="2019-02" db="EMBL/GenBank/DDBJ databases">
        <title>Shewanella sp. D4-2 isolated from Dokdo Island.</title>
        <authorList>
            <person name="Baek K."/>
        </authorList>
    </citation>
    <scope>NUCLEOTIDE SEQUENCE [LARGE SCALE GENOMIC DNA]</scope>
    <source>
        <strain evidence="3 4">D4-2</strain>
    </source>
</reference>
<dbReference type="RefSeq" id="WP_130600212.1">
    <property type="nucleotide sequence ID" value="NZ_CP036200.1"/>
</dbReference>
<name>A0A411PI50_9GAMM</name>
<organism evidence="3 4">
    <name type="scientific">Shewanella maritima</name>
    <dbReference type="NCBI Taxonomy" id="2520507"/>
    <lineage>
        <taxon>Bacteria</taxon>
        <taxon>Pseudomonadati</taxon>
        <taxon>Pseudomonadota</taxon>
        <taxon>Gammaproteobacteria</taxon>
        <taxon>Alteromonadales</taxon>
        <taxon>Shewanellaceae</taxon>
        <taxon>Shewanella</taxon>
    </lineage>
</organism>
<evidence type="ECO:0000259" key="2">
    <source>
        <dbReference type="Pfam" id="PF13386"/>
    </source>
</evidence>
<dbReference type="NCBIfam" id="NF040495">
    <property type="entry name" value="tranport_ArsG"/>
    <property type="match status" value="1"/>
</dbReference>
<feature type="transmembrane region" description="Helical" evidence="1">
    <location>
        <begin position="88"/>
        <end position="106"/>
    </location>
</feature>
<proteinExistence type="predicted"/>
<protein>
    <submittedName>
        <fullName evidence="3">Sulfite exporter TauE/SafE family protein</fullName>
    </submittedName>
</protein>
<sequence>MAEWFIVLSSALWFGVLTSISPCPLASNIAAVSFLSKQVDTPAQSISMGLFYCVGRMLSYILLAALLLYTATSAPRLSSFLQTQMNVIIGPILIVVGGCLLGWISLPTSNWSISHRLQKSLAGQGKLGALSLGSLFALSFCPTSAALFFASLLPLIIAQQSSLLIPSIYGFGTAIPVLMVALLLQFGSLKVASFYQKVTQVEMLARMASGGVFLLAGGFYCWLYIVPMLLG</sequence>
<keyword evidence="1" id="KW-0472">Membrane</keyword>
<dbReference type="OrthoDB" id="43562at2"/>
<dbReference type="PANTHER" id="PTHR31272">
    <property type="entry name" value="CYTOCHROME C-TYPE BIOGENESIS PROTEIN HI_1454-RELATED"/>
    <property type="match status" value="1"/>
</dbReference>
<feature type="transmembrane region" description="Helical" evidence="1">
    <location>
        <begin position="127"/>
        <end position="157"/>
    </location>
</feature>
<gene>
    <name evidence="3" type="ORF">EXU30_11590</name>
</gene>
<dbReference type="AlphaFoldDB" id="A0A411PI50"/>
<feature type="transmembrane region" description="Helical" evidence="1">
    <location>
        <begin position="163"/>
        <end position="184"/>
    </location>
</feature>
<keyword evidence="4" id="KW-1185">Reference proteome</keyword>
<feature type="domain" description="Urease accessory protein UreH-like transmembrane" evidence="2">
    <location>
        <begin position="11"/>
        <end position="202"/>
    </location>
</feature>
<feature type="transmembrane region" description="Helical" evidence="1">
    <location>
        <begin position="204"/>
        <end position="225"/>
    </location>
</feature>
<dbReference type="Pfam" id="PF13386">
    <property type="entry name" value="DsbD_2"/>
    <property type="match status" value="1"/>
</dbReference>
<dbReference type="KEGG" id="smai:EXU30_11590"/>
<dbReference type="Proteomes" id="UP000291106">
    <property type="component" value="Chromosome"/>
</dbReference>
<feature type="transmembrane region" description="Helical" evidence="1">
    <location>
        <begin position="12"/>
        <end position="36"/>
    </location>
</feature>
<evidence type="ECO:0000256" key="1">
    <source>
        <dbReference type="SAM" id="Phobius"/>
    </source>
</evidence>
<accession>A0A411PI50</accession>
<evidence type="ECO:0000313" key="3">
    <source>
        <dbReference type="EMBL" id="QBF83269.1"/>
    </source>
</evidence>
<dbReference type="EMBL" id="CP036200">
    <property type="protein sequence ID" value="QBF83269.1"/>
    <property type="molecule type" value="Genomic_DNA"/>
</dbReference>
<evidence type="ECO:0000313" key="4">
    <source>
        <dbReference type="Proteomes" id="UP000291106"/>
    </source>
</evidence>
<keyword evidence="1" id="KW-0812">Transmembrane</keyword>
<keyword evidence="1" id="KW-1133">Transmembrane helix</keyword>
<dbReference type="PANTHER" id="PTHR31272:SF4">
    <property type="entry name" value="CYTOCHROME C-TYPE BIOGENESIS PROTEIN HI_1454-RELATED"/>
    <property type="match status" value="1"/>
</dbReference>
<feature type="transmembrane region" description="Helical" evidence="1">
    <location>
        <begin position="48"/>
        <end position="68"/>
    </location>
</feature>
<dbReference type="InterPro" id="IPR051790">
    <property type="entry name" value="Cytochrome_c-biogenesis_DsbD"/>
</dbReference>